<sequence>MNPRQRRGVIFMLLAGLTALILFFVAVNYVSSVNAKVSPTVTVYQAAKQIDAYSVVDEGDLEAVKVPKKWTSPETIDEKRTLVGRRVSFNVAKGTYLGTDMLLPPSSLNRDEREIALTVDAKTGIAGRVRSGDFVDVYAVFGEDAGRGASRVLVRGVRVVSVRGIETRSETSSRDELEQQQVIPVTLALKPTAALAVTYADAFAKSVRLVGLPPEANAQNRSSERSSIDADDLSLPGGGG</sequence>
<comment type="caution">
    <text evidence="3">The sequence shown here is derived from an EMBL/GenBank/DDBJ whole genome shotgun (WGS) entry which is preliminary data.</text>
</comment>
<evidence type="ECO:0000259" key="2">
    <source>
        <dbReference type="SMART" id="SM00858"/>
    </source>
</evidence>
<dbReference type="InterPro" id="IPR013974">
    <property type="entry name" value="SAF"/>
</dbReference>
<evidence type="ECO:0000256" key="1">
    <source>
        <dbReference type="SAM" id="MobiDB-lite"/>
    </source>
</evidence>
<evidence type="ECO:0000313" key="4">
    <source>
        <dbReference type="Proteomes" id="UP000321571"/>
    </source>
</evidence>
<dbReference type="EMBL" id="VDUX01000002">
    <property type="protein sequence ID" value="TXL61995.1"/>
    <property type="molecule type" value="Genomic_DNA"/>
</dbReference>
<dbReference type="RefSeq" id="WP_147684246.1">
    <property type="nucleotide sequence ID" value="NZ_VDUX01000002.1"/>
</dbReference>
<dbReference type="Pfam" id="PF16976">
    <property type="entry name" value="RcpC"/>
    <property type="match status" value="1"/>
</dbReference>
<dbReference type="NCBIfam" id="TIGR03177">
    <property type="entry name" value="pilus_cpaB"/>
    <property type="match status" value="1"/>
</dbReference>
<keyword evidence="4" id="KW-1185">Reference proteome</keyword>
<dbReference type="AlphaFoldDB" id="A0A5C8NM49"/>
<name>A0A5C8NM49_9ACTN</name>
<feature type="region of interest" description="Disordered" evidence="1">
    <location>
        <begin position="215"/>
        <end position="240"/>
    </location>
</feature>
<dbReference type="InterPro" id="IPR031571">
    <property type="entry name" value="RcpC_dom"/>
</dbReference>
<dbReference type="SMART" id="SM00858">
    <property type="entry name" value="SAF"/>
    <property type="match status" value="1"/>
</dbReference>
<dbReference type="Proteomes" id="UP000321571">
    <property type="component" value="Unassembled WGS sequence"/>
</dbReference>
<organism evidence="3 4">
    <name type="scientific">Aeromicrobium terrae</name>
    <dbReference type="NCBI Taxonomy" id="2498846"/>
    <lineage>
        <taxon>Bacteria</taxon>
        <taxon>Bacillati</taxon>
        <taxon>Actinomycetota</taxon>
        <taxon>Actinomycetes</taxon>
        <taxon>Propionibacteriales</taxon>
        <taxon>Nocardioidaceae</taxon>
        <taxon>Aeromicrobium</taxon>
    </lineage>
</organism>
<evidence type="ECO:0000313" key="3">
    <source>
        <dbReference type="EMBL" id="TXL61995.1"/>
    </source>
</evidence>
<gene>
    <name evidence="3" type="primary">cpaB</name>
    <name evidence="3" type="ORF">FHP06_04590</name>
</gene>
<feature type="domain" description="SAF" evidence="2">
    <location>
        <begin position="41"/>
        <end position="103"/>
    </location>
</feature>
<reference evidence="3 4" key="1">
    <citation type="submission" date="2019-06" db="EMBL/GenBank/DDBJ databases">
        <title>Aeromicrobium sp. nov., isolated from a maize field.</title>
        <authorList>
            <person name="Lin S.-Y."/>
            <person name="Tsai C.-F."/>
            <person name="Young C.-C."/>
        </authorList>
    </citation>
    <scope>NUCLEOTIDE SEQUENCE [LARGE SCALE GENOMIC DNA]</scope>
    <source>
        <strain evidence="3 4">CC-CFT486</strain>
    </source>
</reference>
<proteinExistence type="predicted"/>
<dbReference type="OrthoDB" id="3468004at2"/>
<protein>
    <submittedName>
        <fullName evidence="3">Flp pilus assembly protein CpaB</fullName>
    </submittedName>
</protein>
<accession>A0A5C8NM49</accession>
<dbReference type="CDD" id="cd11614">
    <property type="entry name" value="SAF_CpaB_FlgA_like"/>
    <property type="match status" value="1"/>
</dbReference>
<dbReference type="Pfam" id="PF08666">
    <property type="entry name" value="SAF"/>
    <property type="match status" value="1"/>
</dbReference>
<dbReference type="InterPro" id="IPR017592">
    <property type="entry name" value="Pilus_assmbl_Flp-typ_CpaB"/>
</dbReference>